<dbReference type="InterPro" id="IPR006119">
    <property type="entry name" value="Resolv_N"/>
</dbReference>
<dbReference type="PROSITE" id="PS51736">
    <property type="entry name" value="RECOMBINASES_3"/>
    <property type="match status" value="1"/>
</dbReference>
<accession>A0AAU8N0K5</accession>
<dbReference type="Pfam" id="PF00239">
    <property type="entry name" value="Resolvase"/>
    <property type="match status" value="1"/>
</dbReference>
<sequence>MPANRQRCAVYTRVSTDEGMNQLYTSIDAQRDAGEAYIASRRTEGWIPVADYYDDGGYSGGNLERPALKRLLDDVRSGKIDIIVTYKIDRLTRSLFDFAEIFKVLDEHLVTFVAVTQHFNTTDAMGRMVLNIMLTFAQFERELTAERIRDKFLASKKKGLWMHGIPPLGYDIVERRLAINESESTVVRWIFSRFCELGSIQKLSEEARGLGYRSKSWISQKGLHHGGKVLTKSTLHTILNNRCYLGHLPHKDSEFADTHPAIIDGGLWQQVRDVLSTSSVSRGNVTRASVPFLLRGLVFTADQRALIPWHTAKANGRTYRYYQTKETLERGRLSESPVPRLPADELEGIVLQQLKEIFKRQDVLDTVVRAATAKDPELDEARVTVAMRQIDRIWDSLFPEEQTRLVQQLVQRIVVEPDAIEMRLHALGDSPLVQSLMREAP</sequence>
<dbReference type="Gene3D" id="3.40.50.1390">
    <property type="entry name" value="Resolvase, N-terminal catalytic domain"/>
    <property type="match status" value="1"/>
</dbReference>
<dbReference type="SMART" id="SM00857">
    <property type="entry name" value="Resolvase"/>
    <property type="match status" value="1"/>
</dbReference>
<dbReference type="RefSeq" id="WP_363800742.1">
    <property type="nucleotide sequence ID" value="NZ_CP159925.1"/>
</dbReference>
<dbReference type="Pfam" id="PF07508">
    <property type="entry name" value="Recombinase"/>
    <property type="match status" value="1"/>
</dbReference>
<evidence type="ECO:0000259" key="1">
    <source>
        <dbReference type="PROSITE" id="PS51736"/>
    </source>
</evidence>
<organism evidence="3">
    <name type="scientific">Lysobacter firmicutimachus</name>
    <dbReference type="NCBI Taxonomy" id="1792846"/>
    <lineage>
        <taxon>Bacteria</taxon>
        <taxon>Pseudomonadati</taxon>
        <taxon>Pseudomonadota</taxon>
        <taxon>Gammaproteobacteria</taxon>
        <taxon>Lysobacterales</taxon>
        <taxon>Lysobacteraceae</taxon>
        <taxon>Lysobacter</taxon>
    </lineage>
</organism>
<dbReference type="GO" id="GO:0003677">
    <property type="term" value="F:DNA binding"/>
    <property type="evidence" value="ECO:0007669"/>
    <property type="project" value="InterPro"/>
</dbReference>
<reference evidence="3" key="1">
    <citation type="submission" date="2024-06" db="EMBL/GenBank/DDBJ databases">
        <authorList>
            <person name="Li S."/>
        </authorList>
    </citation>
    <scope>NUCLEOTIDE SEQUENCE</scope>
    <source>
        <strain evidence="3">SR10</strain>
    </source>
</reference>
<protein>
    <submittedName>
        <fullName evidence="3">Recombinase family protein</fullName>
    </submittedName>
</protein>
<feature type="domain" description="Resolvase/invertase-type recombinase catalytic" evidence="1">
    <location>
        <begin position="7"/>
        <end position="159"/>
    </location>
</feature>
<evidence type="ECO:0000259" key="2">
    <source>
        <dbReference type="PROSITE" id="PS51737"/>
    </source>
</evidence>
<evidence type="ECO:0000313" key="3">
    <source>
        <dbReference type="EMBL" id="XCO77400.1"/>
    </source>
</evidence>
<dbReference type="EMBL" id="CP159925">
    <property type="protein sequence ID" value="XCO77400.1"/>
    <property type="molecule type" value="Genomic_DNA"/>
</dbReference>
<dbReference type="InterPro" id="IPR036162">
    <property type="entry name" value="Resolvase-like_N_sf"/>
</dbReference>
<dbReference type="InterPro" id="IPR050639">
    <property type="entry name" value="SSR_resolvase"/>
</dbReference>
<dbReference type="AlphaFoldDB" id="A0AAU8N0K5"/>
<dbReference type="PANTHER" id="PTHR30461:SF23">
    <property type="entry name" value="DNA RECOMBINASE-RELATED"/>
    <property type="match status" value="1"/>
</dbReference>
<dbReference type="SUPFAM" id="SSF53041">
    <property type="entry name" value="Resolvase-like"/>
    <property type="match status" value="1"/>
</dbReference>
<dbReference type="PANTHER" id="PTHR30461">
    <property type="entry name" value="DNA-INVERTASE FROM LAMBDOID PROPHAGE"/>
    <property type="match status" value="1"/>
</dbReference>
<dbReference type="InterPro" id="IPR011109">
    <property type="entry name" value="DNA_bind_recombinase_dom"/>
</dbReference>
<feature type="domain" description="Recombinase" evidence="2">
    <location>
        <begin position="167"/>
        <end position="281"/>
    </location>
</feature>
<dbReference type="Gene3D" id="3.90.1750.20">
    <property type="entry name" value="Putative Large Serine Recombinase, Chain B, Domain 2"/>
    <property type="match status" value="1"/>
</dbReference>
<proteinExistence type="predicted"/>
<gene>
    <name evidence="3" type="ORF">ABU614_01220</name>
</gene>
<dbReference type="InterPro" id="IPR038109">
    <property type="entry name" value="DNA_bind_recomb_sf"/>
</dbReference>
<name>A0AAU8N0K5_9GAMM</name>
<dbReference type="GO" id="GO:0000150">
    <property type="term" value="F:DNA strand exchange activity"/>
    <property type="evidence" value="ECO:0007669"/>
    <property type="project" value="InterPro"/>
</dbReference>
<dbReference type="CDD" id="cd00338">
    <property type="entry name" value="Ser_Recombinase"/>
    <property type="match status" value="1"/>
</dbReference>
<dbReference type="PROSITE" id="PS51737">
    <property type="entry name" value="RECOMBINASE_DNA_BIND"/>
    <property type="match status" value="1"/>
</dbReference>